<evidence type="ECO:0000256" key="1">
    <source>
        <dbReference type="SAM" id="MobiDB-lite"/>
    </source>
</evidence>
<feature type="compositionally biased region" description="Basic and acidic residues" evidence="1">
    <location>
        <begin position="645"/>
        <end position="654"/>
    </location>
</feature>
<evidence type="ECO:0000313" key="4">
    <source>
        <dbReference type="Proteomes" id="UP000334923"/>
    </source>
</evidence>
<name>A0A5E6M6S0_9BACT</name>
<organism evidence="3 4">
    <name type="scientific">Methylacidimicrobium tartarophylax</name>
    <dbReference type="NCBI Taxonomy" id="1041768"/>
    <lineage>
        <taxon>Bacteria</taxon>
        <taxon>Pseudomonadati</taxon>
        <taxon>Verrucomicrobiota</taxon>
        <taxon>Methylacidimicrobium</taxon>
    </lineage>
</organism>
<feature type="region of interest" description="Disordered" evidence="1">
    <location>
        <begin position="271"/>
        <end position="297"/>
    </location>
</feature>
<reference evidence="3 4" key="1">
    <citation type="submission" date="2019-09" db="EMBL/GenBank/DDBJ databases">
        <authorList>
            <person name="Cremers G."/>
        </authorList>
    </citation>
    <scope>NUCLEOTIDE SEQUENCE [LARGE SCALE GENOMIC DNA]</scope>
    <source>
        <strain evidence="3">4A</strain>
    </source>
</reference>
<feature type="compositionally biased region" description="Basic and acidic residues" evidence="1">
    <location>
        <begin position="284"/>
        <end position="295"/>
    </location>
</feature>
<dbReference type="InterPro" id="IPR051173">
    <property type="entry name" value="Ca_channel_alpha-2/delta"/>
</dbReference>
<feature type="compositionally biased region" description="Low complexity" evidence="1">
    <location>
        <begin position="207"/>
        <end position="220"/>
    </location>
</feature>
<accession>A0A5E6M6S0</accession>
<keyword evidence="4" id="KW-1185">Reference proteome</keyword>
<dbReference type="EMBL" id="CABFVA020000007">
    <property type="protein sequence ID" value="VVM04640.1"/>
    <property type="molecule type" value="Genomic_DNA"/>
</dbReference>
<dbReference type="InterPro" id="IPR021908">
    <property type="entry name" value="YfbK_C"/>
</dbReference>
<dbReference type="Pfam" id="PF12450">
    <property type="entry name" value="vWF_A"/>
    <property type="match status" value="1"/>
</dbReference>
<feature type="region of interest" description="Disordered" evidence="1">
    <location>
        <begin position="149"/>
        <end position="220"/>
    </location>
</feature>
<dbReference type="Gene3D" id="3.40.50.410">
    <property type="entry name" value="von Willebrand factor, type A domain"/>
    <property type="match status" value="1"/>
</dbReference>
<evidence type="ECO:0000259" key="2">
    <source>
        <dbReference type="PROSITE" id="PS50234"/>
    </source>
</evidence>
<dbReference type="InterPro" id="IPR036465">
    <property type="entry name" value="vWFA_dom_sf"/>
</dbReference>
<dbReference type="PANTHER" id="PTHR10166">
    <property type="entry name" value="VOLTAGE-DEPENDENT CALCIUM CHANNEL SUBUNIT ALPHA-2/DELTA-RELATED"/>
    <property type="match status" value="1"/>
</dbReference>
<dbReference type="InterPro" id="IPR022156">
    <property type="entry name" value="Uncharacterised_YfbK_N"/>
</dbReference>
<dbReference type="Pfam" id="PF00092">
    <property type="entry name" value="VWA"/>
    <property type="match status" value="1"/>
</dbReference>
<feature type="domain" description="VWFA" evidence="2">
    <location>
        <begin position="405"/>
        <end position="588"/>
    </location>
</feature>
<gene>
    <name evidence="3" type="ORF">MAMT_00208</name>
</gene>
<sequence>MNPDDPKVTAFLLGERELLTPEEAEEVESLLAGNPAEEEEICKAGWLLREGFSREEIHLREEQRRHLEKTARTLFSREKEESRGVHRWLAWLPWRQQSPFLTPALAGLFFSLLVALVLDLLRPFPSPLSQERNSFAETKQSIPVIVAERETKSSPASASSASSPSTATAPIASPPPRAENLVAGLIPSSTLPQEALPPDVRARSREAAAAQSSAHASTEGAAADAGGFAGAVTEGATGTGMKAGAEVMAPLVGSLSGAFMSSRSHLEAARAYASARRSRPVGNKLERDSDQRESGNRNAFDAVEENRFLQVYDHPLSTFSADVDTASYSIIRRYLLDEKHLPPKGAVRIEELINYFPYDYPRPKGDDPFSVSVESASCPWAPNHRLVRIGIKARELAREAVPPGNLVFLIDVSGSMAMPNKLPLLRKSLDYLVDRLGEKDQVGIVVYAGASGCVLLPTSDKRKIRQALGALETGGSTNGASGIEMAYDLAEKNFLKDGNNRVILATDGDWNVGTASQSDLMDLIAKKAKKKIYLTVLGFGMDNLNDSMLVKLADRGNGNYAYIDNLQEAHKVFGADLHKTLFTVAKDVKFQVEFNPRKVSAHRLIGYEKRRLAKEEFNDDAKDAGEIGAGHTVTALYEIIPADGKEPSHSEVDPLKYQPSPQENSGGSGASVDPAVLNELLTVKIRYKKPDEEKSQRLEFPFTDRGQGWEKSSEEFRFVAAVAVFGQLLKKSPLKGQSNWKLVRRLAQEGQGKDPYGYRSSFLALVERAGSLQADGTEEEMED</sequence>
<dbReference type="InterPro" id="IPR002035">
    <property type="entry name" value="VWF_A"/>
</dbReference>
<feature type="compositionally biased region" description="Low complexity" evidence="1">
    <location>
        <begin position="153"/>
        <end position="171"/>
    </location>
</feature>
<proteinExistence type="predicted"/>
<feature type="region of interest" description="Disordered" evidence="1">
    <location>
        <begin position="645"/>
        <end position="672"/>
    </location>
</feature>
<dbReference type="SUPFAM" id="SSF53300">
    <property type="entry name" value="vWA-like"/>
    <property type="match status" value="1"/>
</dbReference>
<protein>
    <recommendedName>
        <fullName evidence="2">VWFA domain-containing protein</fullName>
    </recommendedName>
</protein>
<dbReference type="PANTHER" id="PTHR10166:SF37">
    <property type="entry name" value="STOLID, ISOFORM H"/>
    <property type="match status" value="1"/>
</dbReference>
<dbReference type="SMART" id="SM00327">
    <property type="entry name" value="VWA"/>
    <property type="match status" value="1"/>
</dbReference>
<dbReference type="PROSITE" id="PS50234">
    <property type="entry name" value="VWFA"/>
    <property type="match status" value="1"/>
</dbReference>
<dbReference type="CDD" id="cd01465">
    <property type="entry name" value="vWA_subgroup"/>
    <property type="match status" value="1"/>
</dbReference>
<dbReference type="Pfam" id="PF12034">
    <property type="entry name" value="YfbK_C"/>
    <property type="match status" value="1"/>
</dbReference>
<dbReference type="Proteomes" id="UP000334923">
    <property type="component" value="Unassembled WGS sequence"/>
</dbReference>
<evidence type="ECO:0000313" key="3">
    <source>
        <dbReference type="EMBL" id="VVM04640.1"/>
    </source>
</evidence>
<dbReference type="RefSeq" id="WP_246186450.1">
    <property type="nucleotide sequence ID" value="NZ_CABFVA020000007.1"/>
</dbReference>
<dbReference type="AlphaFoldDB" id="A0A5E6M6S0"/>